<dbReference type="STRING" id="1300222.I532_01255"/>
<keyword evidence="3" id="KW-0813">Transport</keyword>
<evidence type="ECO:0000256" key="7">
    <source>
        <dbReference type="NCBIfam" id="TIGR03825"/>
    </source>
</evidence>
<dbReference type="PANTHER" id="PTHR34982">
    <property type="entry name" value="YOP PROTEINS TRANSLOCATION PROTEIN L"/>
    <property type="match status" value="1"/>
</dbReference>
<dbReference type="GO" id="GO:0015031">
    <property type="term" value="P:protein transport"/>
    <property type="evidence" value="ECO:0007669"/>
    <property type="project" value="UniProtKB-KW"/>
</dbReference>
<comment type="caution">
    <text evidence="10">The sequence shown here is derived from an EMBL/GenBank/DDBJ whole genome shotgun (WGS) entry which is preliminary data.</text>
</comment>
<dbReference type="Pfam" id="PF02108">
    <property type="entry name" value="FliH"/>
    <property type="match status" value="1"/>
</dbReference>
<dbReference type="InterPro" id="IPR022524">
    <property type="entry name" value="FliH_Bacilli"/>
</dbReference>
<keyword evidence="10" id="KW-0969">Cilium</keyword>
<gene>
    <name evidence="10" type="ORF">I532_01255</name>
</gene>
<keyword evidence="8" id="KW-0175">Coiled coil</keyword>
<dbReference type="AlphaFoldDB" id="M8E4J0"/>
<feature type="domain" description="Flagellar assembly protein FliH/Type III secretion system HrpE" evidence="9">
    <location>
        <begin position="127"/>
        <end position="254"/>
    </location>
</feature>
<keyword evidence="6" id="KW-1006">Bacterial flagellum protein export</keyword>
<dbReference type="InterPro" id="IPR051472">
    <property type="entry name" value="T3SS_Stator/FliH"/>
</dbReference>
<dbReference type="GO" id="GO:0005829">
    <property type="term" value="C:cytosol"/>
    <property type="evidence" value="ECO:0007669"/>
    <property type="project" value="TreeGrafter"/>
</dbReference>
<evidence type="ECO:0000259" key="9">
    <source>
        <dbReference type="Pfam" id="PF02108"/>
    </source>
</evidence>
<feature type="coiled-coil region" evidence="8">
    <location>
        <begin position="121"/>
        <end position="148"/>
    </location>
</feature>
<evidence type="ECO:0000256" key="3">
    <source>
        <dbReference type="ARBA" id="ARBA00022448"/>
    </source>
</evidence>
<evidence type="ECO:0000256" key="5">
    <source>
        <dbReference type="ARBA" id="ARBA00022927"/>
    </source>
</evidence>
<evidence type="ECO:0000256" key="4">
    <source>
        <dbReference type="ARBA" id="ARBA00022795"/>
    </source>
</evidence>
<keyword evidence="10" id="KW-0966">Cell projection</keyword>
<feature type="coiled-coil region" evidence="8">
    <location>
        <begin position="53"/>
        <end position="84"/>
    </location>
</feature>
<dbReference type="Proteomes" id="UP000012081">
    <property type="component" value="Unassembled WGS sequence"/>
</dbReference>
<sequence length="269" mass="30534">MSRIIKLSHYQTSDESFLLSVKSTHIQTVESDERLQENLQIVKNAEEEAGMILQDAEETAQGQLREAMEQAEKIRQDALAEIEQWWENKRQEAAVLFSETEAQAREQGFQAGLQDGKQLAWEEEREKVEEARNLLEFAHREKERIISEAEPFLVELSLEIAKKIIGNELSASPEAVLEIVKNTLQRSRVHGEITVCVNQRHFDFVQQHRPQLLALLDGQAEIAIYPDHTVDEGGCVIRTPLGSVDARIDTQLTEIRQALLDIAKGSDEA</sequence>
<evidence type="ECO:0000313" key="11">
    <source>
        <dbReference type="Proteomes" id="UP000012081"/>
    </source>
</evidence>
<evidence type="ECO:0000256" key="8">
    <source>
        <dbReference type="SAM" id="Coils"/>
    </source>
</evidence>
<organism evidence="10 11">
    <name type="scientific">Brevibacillus borstelensis AK1</name>
    <dbReference type="NCBI Taxonomy" id="1300222"/>
    <lineage>
        <taxon>Bacteria</taxon>
        <taxon>Bacillati</taxon>
        <taxon>Bacillota</taxon>
        <taxon>Bacilli</taxon>
        <taxon>Bacillales</taxon>
        <taxon>Paenibacillaceae</taxon>
        <taxon>Brevibacillus</taxon>
    </lineage>
</organism>
<evidence type="ECO:0000313" key="10">
    <source>
        <dbReference type="EMBL" id="EMT54191.1"/>
    </source>
</evidence>
<evidence type="ECO:0000256" key="2">
    <source>
        <dbReference type="ARBA" id="ARBA00006602"/>
    </source>
</evidence>
<dbReference type="InterPro" id="IPR018035">
    <property type="entry name" value="Flagellar_FliH/T3SS_HrpE"/>
</dbReference>
<name>M8E4J0_9BACL</name>
<evidence type="ECO:0000256" key="1">
    <source>
        <dbReference type="ARBA" id="ARBA00003041"/>
    </source>
</evidence>
<dbReference type="EMBL" id="APBN01000001">
    <property type="protein sequence ID" value="EMT54191.1"/>
    <property type="molecule type" value="Genomic_DNA"/>
</dbReference>
<evidence type="ECO:0000256" key="6">
    <source>
        <dbReference type="ARBA" id="ARBA00023225"/>
    </source>
</evidence>
<protein>
    <recommendedName>
        <fullName evidence="7">Flagellar assembly protein FliH</fullName>
    </recommendedName>
</protein>
<keyword evidence="11" id="KW-1185">Reference proteome</keyword>
<comment type="function">
    <text evidence="1">Needed for flagellar regrowth and assembly.</text>
</comment>
<reference evidence="10 11" key="1">
    <citation type="submission" date="2013-03" db="EMBL/GenBank/DDBJ databases">
        <title>Assembly of a new bacterial strain Brevibacillus borstelensis AK1.</title>
        <authorList>
            <person name="Rajan I."/>
            <person name="PoliReddy D."/>
            <person name="Sugumar T."/>
            <person name="Rathinam K."/>
            <person name="Alqarawi S."/>
            <person name="Khalil A.B."/>
            <person name="Sivakumar N."/>
        </authorList>
    </citation>
    <scope>NUCLEOTIDE SEQUENCE [LARGE SCALE GENOMIC DNA]</scope>
    <source>
        <strain evidence="10 11">AK1</strain>
    </source>
</reference>
<dbReference type="GO" id="GO:0044781">
    <property type="term" value="P:bacterial-type flagellum organization"/>
    <property type="evidence" value="ECO:0007669"/>
    <property type="project" value="UniProtKB-KW"/>
</dbReference>
<accession>M8E4J0</accession>
<keyword evidence="4" id="KW-1005">Bacterial flagellum biogenesis</keyword>
<comment type="similarity">
    <text evidence="2">Belongs to the FliH family.</text>
</comment>
<keyword evidence="10" id="KW-0282">Flagellum</keyword>
<dbReference type="PANTHER" id="PTHR34982:SF1">
    <property type="entry name" value="FLAGELLAR ASSEMBLY PROTEIN FLIH"/>
    <property type="match status" value="1"/>
</dbReference>
<keyword evidence="5" id="KW-0653">Protein transport</keyword>
<dbReference type="PATRIC" id="fig|1300222.3.peg.265"/>
<dbReference type="NCBIfam" id="TIGR03825">
    <property type="entry name" value="FliH_bacil"/>
    <property type="match status" value="1"/>
</dbReference>
<proteinExistence type="inferred from homology"/>